<dbReference type="InterPro" id="IPR000983">
    <property type="entry name" value="Bac_GSPG_pilin"/>
</dbReference>
<sequence>MTRVPRAFTLIELLVVISIIAVLMGILMPTLSRVRDQARDQACRSNLKGIGLGVAMYLQDNNYTLPDMYTHTGSSNGHLWWDTAGNPLRANAHNAYWGIAYIDYVKERELFGCAAFRNFCEMLASEMLYGGDQELIYTSAFAGNGWLTKENTIRIPRHAEVIFAHDHMEPRIENGSADMLFPGSGGVNLTHYRQGGGRGNWYRGIFRHNIRASGDFRTGGTLNVLWLDAHVSSIKETDGEDVPKRWYDPLDKN</sequence>
<dbReference type="Proteomes" id="UP001431776">
    <property type="component" value="Unassembled WGS sequence"/>
</dbReference>
<evidence type="ECO:0000256" key="1">
    <source>
        <dbReference type="ARBA" id="ARBA00022481"/>
    </source>
</evidence>
<evidence type="ECO:0000313" key="3">
    <source>
        <dbReference type="EMBL" id="MDI6447947.1"/>
    </source>
</evidence>
<dbReference type="NCBIfam" id="TIGR02532">
    <property type="entry name" value="IV_pilin_GFxxxE"/>
    <property type="match status" value="1"/>
</dbReference>
<dbReference type="GO" id="GO:0015628">
    <property type="term" value="P:protein secretion by the type II secretion system"/>
    <property type="evidence" value="ECO:0007669"/>
    <property type="project" value="InterPro"/>
</dbReference>
<proteinExistence type="predicted"/>
<dbReference type="PANTHER" id="PTHR30093:SF2">
    <property type="entry name" value="TYPE II SECRETION SYSTEM PROTEIN H"/>
    <property type="match status" value="1"/>
</dbReference>
<keyword evidence="1" id="KW-0488">Methylation</keyword>
<protein>
    <submittedName>
        <fullName evidence="3">Type II secretion system protein</fullName>
    </submittedName>
</protein>
<comment type="caution">
    <text evidence="3">The sequence shown here is derived from an EMBL/GenBank/DDBJ whole genome shotgun (WGS) entry which is preliminary data.</text>
</comment>
<dbReference type="EMBL" id="JASCXX010000002">
    <property type="protein sequence ID" value="MDI6447947.1"/>
    <property type="molecule type" value="Genomic_DNA"/>
</dbReference>
<dbReference type="GO" id="GO:0015627">
    <property type="term" value="C:type II protein secretion system complex"/>
    <property type="evidence" value="ECO:0007669"/>
    <property type="project" value="InterPro"/>
</dbReference>
<keyword evidence="2" id="KW-0472">Membrane</keyword>
<dbReference type="PANTHER" id="PTHR30093">
    <property type="entry name" value="GENERAL SECRETION PATHWAY PROTEIN G"/>
    <property type="match status" value="1"/>
</dbReference>
<dbReference type="Pfam" id="PF07963">
    <property type="entry name" value="N_methyl"/>
    <property type="match status" value="1"/>
</dbReference>
<keyword evidence="4" id="KW-1185">Reference proteome</keyword>
<dbReference type="InterPro" id="IPR012902">
    <property type="entry name" value="N_methyl_site"/>
</dbReference>
<accession>A0AAW6TRY7</accession>
<dbReference type="AlphaFoldDB" id="A0AAW6TRY7"/>
<dbReference type="SUPFAM" id="SSF54523">
    <property type="entry name" value="Pili subunits"/>
    <property type="match status" value="1"/>
</dbReference>
<keyword evidence="2" id="KW-0812">Transmembrane</keyword>
<reference evidence="3" key="1">
    <citation type="submission" date="2023-05" db="EMBL/GenBank/DDBJ databases">
        <title>Anaerotaeda fermentans gen. nov., sp. nov., a novel anaerobic planctomycete of the new family within the order Sedimentisphaerales isolated from Taman Peninsula, Russia.</title>
        <authorList>
            <person name="Khomyakova M.A."/>
            <person name="Merkel A.Y."/>
            <person name="Slobodkin A.I."/>
        </authorList>
    </citation>
    <scope>NUCLEOTIDE SEQUENCE</scope>
    <source>
        <strain evidence="3">M17dextr</strain>
    </source>
</reference>
<dbReference type="Gene3D" id="3.30.700.10">
    <property type="entry name" value="Glycoprotein, Type 4 Pilin"/>
    <property type="match status" value="1"/>
</dbReference>
<gene>
    <name evidence="3" type="ORF">QJ522_02730</name>
</gene>
<dbReference type="RefSeq" id="WP_349243358.1">
    <property type="nucleotide sequence ID" value="NZ_JASCXX010000002.1"/>
</dbReference>
<keyword evidence="2" id="KW-1133">Transmembrane helix</keyword>
<feature type="transmembrane region" description="Helical" evidence="2">
    <location>
        <begin position="7"/>
        <end position="28"/>
    </location>
</feature>
<dbReference type="PRINTS" id="PR00813">
    <property type="entry name" value="BCTERIALGSPG"/>
</dbReference>
<name>A0AAW6TRY7_9BACT</name>
<evidence type="ECO:0000256" key="2">
    <source>
        <dbReference type="SAM" id="Phobius"/>
    </source>
</evidence>
<evidence type="ECO:0000313" key="4">
    <source>
        <dbReference type="Proteomes" id="UP001431776"/>
    </source>
</evidence>
<organism evidence="3 4">
    <name type="scientific">Anaerobaca lacustris</name>
    <dbReference type="NCBI Taxonomy" id="3044600"/>
    <lineage>
        <taxon>Bacteria</taxon>
        <taxon>Pseudomonadati</taxon>
        <taxon>Planctomycetota</taxon>
        <taxon>Phycisphaerae</taxon>
        <taxon>Sedimentisphaerales</taxon>
        <taxon>Anaerobacaceae</taxon>
        <taxon>Anaerobaca</taxon>
    </lineage>
</organism>
<dbReference type="InterPro" id="IPR045584">
    <property type="entry name" value="Pilin-like"/>
</dbReference>